<dbReference type="PANTHER" id="PTHR10694">
    <property type="entry name" value="LYSINE-SPECIFIC DEMETHYLASE"/>
    <property type="match status" value="1"/>
</dbReference>
<comment type="caution">
    <text evidence="2">The sequence shown here is derived from an EMBL/GenBank/DDBJ whole genome shotgun (WGS) entry which is preliminary data.</text>
</comment>
<dbReference type="Gene3D" id="2.60.120.650">
    <property type="entry name" value="Cupin"/>
    <property type="match status" value="1"/>
</dbReference>
<sequence length="168" mass="19353">MSKYIVQEAGEAVVLYPDAAHMGWNAGWNMAEAINFGTVSWIEHGMQSLRCQCLPQQVHLDLRKIVAAFKPHLLSPWLKGQYIVNSKERSMINMLSNAVQERLEKPNDGGSCDTMRFLDCPVGTCSKKYPFHGKRRLENHVQREHKPLLEKLDLLEKINEQHKKLKMK</sequence>
<evidence type="ECO:0000259" key="1">
    <source>
        <dbReference type="PROSITE" id="PS51184"/>
    </source>
</evidence>
<keyword evidence="3" id="KW-1185">Reference proteome</keyword>
<dbReference type="EMBL" id="JAHWGI010000669">
    <property type="protein sequence ID" value="KAK3917043.1"/>
    <property type="molecule type" value="Genomic_DNA"/>
</dbReference>
<dbReference type="GO" id="GO:0000785">
    <property type="term" value="C:chromatin"/>
    <property type="evidence" value="ECO:0007669"/>
    <property type="project" value="TreeGrafter"/>
</dbReference>
<reference evidence="2" key="1">
    <citation type="submission" date="2021-07" db="EMBL/GenBank/DDBJ databases">
        <authorList>
            <person name="Catto M.A."/>
            <person name="Jacobson A."/>
            <person name="Kennedy G."/>
            <person name="Labadie P."/>
            <person name="Hunt B.G."/>
            <person name="Srinivasan R."/>
        </authorList>
    </citation>
    <scope>NUCLEOTIDE SEQUENCE</scope>
    <source>
        <strain evidence="2">PL_HMW_Pooled</strain>
        <tissue evidence="2">Head</tissue>
    </source>
</reference>
<evidence type="ECO:0000313" key="3">
    <source>
        <dbReference type="Proteomes" id="UP001219518"/>
    </source>
</evidence>
<proteinExistence type="predicted"/>
<feature type="domain" description="JmjC" evidence="1">
    <location>
        <begin position="1"/>
        <end position="53"/>
    </location>
</feature>
<dbReference type="Pfam" id="PF02373">
    <property type="entry name" value="JmjC"/>
    <property type="match status" value="1"/>
</dbReference>
<reference evidence="2" key="2">
    <citation type="journal article" date="2023" name="BMC Genomics">
        <title>Pest status, molecular evolution, and epigenetic factors derived from the genome assembly of Frankliniella fusca, a thysanopteran phytovirus vector.</title>
        <authorList>
            <person name="Catto M.A."/>
            <person name="Labadie P.E."/>
            <person name="Jacobson A.L."/>
            <person name="Kennedy G.G."/>
            <person name="Srinivasan R."/>
            <person name="Hunt B.G."/>
        </authorList>
    </citation>
    <scope>NUCLEOTIDE SEQUENCE</scope>
    <source>
        <strain evidence="2">PL_HMW_Pooled</strain>
    </source>
</reference>
<dbReference type="GO" id="GO:0010468">
    <property type="term" value="P:regulation of gene expression"/>
    <property type="evidence" value="ECO:0007669"/>
    <property type="project" value="TreeGrafter"/>
</dbReference>
<name>A0AAE1LET3_9NEOP</name>
<dbReference type="InterPro" id="IPR003347">
    <property type="entry name" value="JmjC_dom"/>
</dbReference>
<dbReference type="GO" id="GO:0051864">
    <property type="term" value="F:histone H3K36 demethylase activity"/>
    <property type="evidence" value="ECO:0007669"/>
    <property type="project" value="TreeGrafter"/>
</dbReference>
<gene>
    <name evidence="2" type="ORF">KUF71_026055</name>
</gene>
<dbReference type="AlphaFoldDB" id="A0AAE1LET3"/>
<dbReference type="GO" id="GO:0032454">
    <property type="term" value="F:histone H3K9 demethylase activity"/>
    <property type="evidence" value="ECO:0007669"/>
    <property type="project" value="TreeGrafter"/>
</dbReference>
<protein>
    <submittedName>
        <fullName evidence="2">Lysine-specific demethylase 4A</fullName>
    </submittedName>
</protein>
<accession>A0AAE1LET3</accession>
<dbReference type="PANTHER" id="PTHR10694:SF7">
    <property type="entry name" value="[HISTONE H3]-TRIMETHYL-L-LYSINE(9) DEMETHYLASE"/>
    <property type="match status" value="1"/>
</dbReference>
<dbReference type="SUPFAM" id="SSF51197">
    <property type="entry name" value="Clavaminate synthase-like"/>
    <property type="match status" value="1"/>
</dbReference>
<organism evidence="2 3">
    <name type="scientific">Frankliniella fusca</name>
    <dbReference type="NCBI Taxonomy" id="407009"/>
    <lineage>
        <taxon>Eukaryota</taxon>
        <taxon>Metazoa</taxon>
        <taxon>Ecdysozoa</taxon>
        <taxon>Arthropoda</taxon>
        <taxon>Hexapoda</taxon>
        <taxon>Insecta</taxon>
        <taxon>Pterygota</taxon>
        <taxon>Neoptera</taxon>
        <taxon>Paraneoptera</taxon>
        <taxon>Thysanoptera</taxon>
        <taxon>Terebrantia</taxon>
        <taxon>Thripoidea</taxon>
        <taxon>Thripidae</taxon>
        <taxon>Frankliniella</taxon>
    </lineage>
</organism>
<evidence type="ECO:0000313" key="2">
    <source>
        <dbReference type="EMBL" id="KAK3917043.1"/>
    </source>
</evidence>
<dbReference type="PROSITE" id="PS51184">
    <property type="entry name" value="JMJC"/>
    <property type="match status" value="1"/>
</dbReference>
<dbReference type="Proteomes" id="UP001219518">
    <property type="component" value="Unassembled WGS sequence"/>
</dbReference>
<dbReference type="GO" id="GO:0005634">
    <property type="term" value="C:nucleus"/>
    <property type="evidence" value="ECO:0007669"/>
    <property type="project" value="TreeGrafter"/>
</dbReference>